<protein>
    <submittedName>
        <fullName evidence="1">SMI1/KNR4 family protein</fullName>
    </submittedName>
</protein>
<comment type="caution">
    <text evidence="1">The sequence shown here is derived from an EMBL/GenBank/DDBJ whole genome shotgun (WGS) entry which is preliminary data.</text>
</comment>
<evidence type="ECO:0000313" key="2">
    <source>
        <dbReference type="Proteomes" id="UP001596035"/>
    </source>
</evidence>
<reference evidence="2" key="1">
    <citation type="journal article" date="2019" name="Int. J. Syst. Evol. Microbiol.">
        <title>The Global Catalogue of Microorganisms (GCM) 10K type strain sequencing project: providing services to taxonomists for standard genome sequencing and annotation.</title>
        <authorList>
            <consortium name="The Broad Institute Genomics Platform"/>
            <consortium name="The Broad Institute Genome Sequencing Center for Infectious Disease"/>
            <person name="Wu L."/>
            <person name="Ma J."/>
        </authorList>
    </citation>
    <scope>NUCLEOTIDE SEQUENCE [LARGE SCALE GENOMIC DNA]</scope>
    <source>
        <strain evidence="2">CGMCC 4.7131</strain>
    </source>
</reference>
<organism evidence="1 2">
    <name type="scientific">Streptomyces atrovirens</name>
    <dbReference type="NCBI Taxonomy" id="285556"/>
    <lineage>
        <taxon>Bacteria</taxon>
        <taxon>Bacillati</taxon>
        <taxon>Actinomycetota</taxon>
        <taxon>Actinomycetes</taxon>
        <taxon>Kitasatosporales</taxon>
        <taxon>Streptomycetaceae</taxon>
        <taxon>Streptomyces</taxon>
    </lineage>
</organism>
<gene>
    <name evidence="1" type="ORF">ACFPWV_24840</name>
</gene>
<dbReference type="Proteomes" id="UP001596035">
    <property type="component" value="Unassembled WGS sequence"/>
</dbReference>
<proteinExistence type="predicted"/>
<dbReference type="EMBL" id="JBHSKN010000021">
    <property type="protein sequence ID" value="MFC5243102.1"/>
    <property type="molecule type" value="Genomic_DNA"/>
</dbReference>
<name>A0ABW0DYH9_9ACTN</name>
<keyword evidence="2" id="KW-1185">Reference proteome</keyword>
<evidence type="ECO:0000313" key="1">
    <source>
        <dbReference type="EMBL" id="MFC5243102.1"/>
    </source>
</evidence>
<dbReference type="RefSeq" id="WP_344560039.1">
    <property type="nucleotide sequence ID" value="NZ_BAAATG010000016.1"/>
</dbReference>
<sequence length="240" mass="26567">MFDVADALRGGVEGPEHAWRFVRSFAAEWVGVPLAEGHGSRAEELGEAEQELGFVLPSCLRAGFLLLGSRDDLTRNQDPLVRPAGLFVEDGVLVFRRENQDCAFWGIPLDEAEQDDPPVVVRTPDGWIPFLDRMSTAWVELVLSETLFADAAPGRGMHDACEPPLSSLPALETAFTRVDLPDHPMWVGPDDSPVRWYAGPGCLLRRDGVEDLSRLYVRGCTDEATEGIRRSVPVRWERGS</sequence>
<accession>A0ABW0DYH9</accession>